<name>A0AAD4BFZ5_BOLED</name>
<evidence type="ECO:0000313" key="2">
    <source>
        <dbReference type="EMBL" id="KAF8427132.1"/>
    </source>
</evidence>
<evidence type="ECO:0000256" key="1">
    <source>
        <dbReference type="SAM" id="MobiDB-lite"/>
    </source>
</evidence>
<sequence>MKFTILMGGLDPLDTEGGNMILTLYSGKTGDEHDFAEVYPKFDSEVVDAFGEFLSLACEGRDNENGEVSNGRNANDQEENANNEQDRADANTGGEGTEATKGTNRSREDDQAEESGNPQTSTDPATHTESHPATPTAPNLATPTMSDLATPPTSDFATTLDVSITTHPGIQTPPGTQPHFPSSSRFATLSAGLATLSASLATPHQSNWGMSIFSGQPVGAPAESAGANPFASLVPSSFTNEVP</sequence>
<feature type="compositionally biased region" description="Low complexity" evidence="1">
    <location>
        <begin position="132"/>
        <end position="144"/>
    </location>
</feature>
<feature type="compositionally biased region" description="Polar residues" evidence="1">
    <location>
        <begin position="114"/>
        <end position="127"/>
    </location>
</feature>
<comment type="caution">
    <text evidence="2">The sequence shown here is derived from an EMBL/GenBank/DDBJ whole genome shotgun (WGS) entry which is preliminary data.</text>
</comment>
<feature type="region of interest" description="Disordered" evidence="1">
    <location>
        <begin position="61"/>
        <end position="156"/>
    </location>
</feature>
<feature type="compositionally biased region" description="Polar residues" evidence="1">
    <location>
        <begin position="234"/>
        <end position="243"/>
    </location>
</feature>
<evidence type="ECO:0000313" key="3">
    <source>
        <dbReference type="Proteomes" id="UP001194468"/>
    </source>
</evidence>
<proteinExistence type="predicted"/>
<dbReference type="EMBL" id="WHUW01000082">
    <property type="protein sequence ID" value="KAF8427132.1"/>
    <property type="molecule type" value="Genomic_DNA"/>
</dbReference>
<dbReference type="AlphaFoldDB" id="A0AAD4BFZ5"/>
<keyword evidence="3" id="KW-1185">Reference proteome</keyword>
<organism evidence="2 3">
    <name type="scientific">Boletus edulis BED1</name>
    <dbReference type="NCBI Taxonomy" id="1328754"/>
    <lineage>
        <taxon>Eukaryota</taxon>
        <taxon>Fungi</taxon>
        <taxon>Dikarya</taxon>
        <taxon>Basidiomycota</taxon>
        <taxon>Agaricomycotina</taxon>
        <taxon>Agaricomycetes</taxon>
        <taxon>Agaricomycetidae</taxon>
        <taxon>Boletales</taxon>
        <taxon>Boletineae</taxon>
        <taxon>Boletaceae</taxon>
        <taxon>Boletoideae</taxon>
        <taxon>Boletus</taxon>
    </lineage>
</organism>
<feature type="compositionally biased region" description="Polar residues" evidence="1">
    <location>
        <begin position="145"/>
        <end position="156"/>
    </location>
</feature>
<reference evidence="2" key="1">
    <citation type="submission" date="2019-10" db="EMBL/GenBank/DDBJ databases">
        <authorList>
            <consortium name="DOE Joint Genome Institute"/>
            <person name="Kuo A."/>
            <person name="Miyauchi S."/>
            <person name="Kiss E."/>
            <person name="Drula E."/>
            <person name="Kohler A."/>
            <person name="Sanchez-Garcia M."/>
            <person name="Andreopoulos B."/>
            <person name="Barry K.W."/>
            <person name="Bonito G."/>
            <person name="Buee M."/>
            <person name="Carver A."/>
            <person name="Chen C."/>
            <person name="Cichocki N."/>
            <person name="Clum A."/>
            <person name="Culley D."/>
            <person name="Crous P.W."/>
            <person name="Fauchery L."/>
            <person name="Girlanda M."/>
            <person name="Hayes R."/>
            <person name="Keri Z."/>
            <person name="LaButti K."/>
            <person name="Lipzen A."/>
            <person name="Lombard V."/>
            <person name="Magnuson J."/>
            <person name="Maillard F."/>
            <person name="Morin E."/>
            <person name="Murat C."/>
            <person name="Nolan M."/>
            <person name="Ohm R."/>
            <person name="Pangilinan J."/>
            <person name="Pereira M."/>
            <person name="Perotto S."/>
            <person name="Peter M."/>
            <person name="Riley R."/>
            <person name="Sitrit Y."/>
            <person name="Stielow B."/>
            <person name="Szollosi G."/>
            <person name="Zifcakova L."/>
            <person name="Stursova M."/>
            <person name="Spatafora J.W."/>
            <person name="Tedersoo L."/>
            <person name="Vaario L.-M."/>
            <person name="Yamada A."/>
            <person name="Yan M."/>
            <person name="Wang P."/>
            <person name="Xu J."/>
            <person name="Bruns T."/>
            <person name="Baldrian P."/>
            <person name="Vilgalys R."/>
            <person name="Henrissat B."/>
            <person name="Grigoriev I.V."/>
            <person name="Hibbett D."/>
            <person name="Nagy L.G."/>
            <person name="Martin F.M."/>
        </authorList>
    </citation>
    <scope>NUCLEOTIDE SEQUENCE</scope>
    <source>
        <strain evidence="2">BED1</strain>
    </source>
</reference>
<accession>A0AAD4BFZ5</accession>
<feature type="region of interest" description="Disordered" evidence="1">
    <location>
        <begin position="218"/>
        <end position="243"/>
    </location>
</feature>
<reference evidence="2" key="2">
    <citation type="journal article" date="2020" name="Nat. Commun.">
        <title>Large-scale genome sequencing of mycorrhizal fungi provides insights into the early evolution of symbiotic traits.</title>
        <authorList>
            <person name="Miyauchi S."/>
            <person name="Kiss E."/>
            <person name="Kuo A."/>
            <person name="Drula E."/>
            <person name="Kohler A."/>
            <person name="Sanchez-Garcia M."/>
            <person name="Morin E."/>
            <person name="Andreopoulos B."/>
            <person name="Barry K.W."/>
            <person name="Bonito G."/>
            <person name="Buee M."/>
            <person name="Carver A."/>
            <person name="Chen C."/>
            <person name="Cichocki N."/>
            <person name="Clum A."/>
            <person name="Culley D."/>
            <person name="Crous P.W."/>
            <person name="Fauchery L."/>
            <person name="Girlanda M."/>
            <person name="Hayes R.D."/>
            <person name="Keri Z."/>
            <person name="LaButti K."/>
            <person name="Lipzen A."/>
            <person name="Lombard V."/>
            <person name="Magnuson J."/>
            <person name="Maillard F."/>
            <person name="Murat C."/>
            <person name="Nolan M."/>
            <person name="Ohm R.A."/>
            <person name="Pangilinan J."/>
            <person name="Pereira M.F."/>
            <person name="Perotto S."/>
            <person name="Peter M."/>
            <person name="Pfister S."/>
            <person name="Riley R."/>
            <person name="Sitrit Y."/>
            <person name="Stielow J.B."/>
            <person name="Szollosi G."/>
            <person name="Zifcakova L."/>
            <person name="Stursova M."/>
            <person name="Spatafora J.W."/>
            <person name="Tedersoo L."/>
            <person name="Vaario L.M."/>
            <person name="Yamada A."/>
            <person name="Yan M."/>
            <person name="Wang P."/>
            <person name="Xu J."/>
            <person name="Bruns T."/>
            <person name="Baldrian P."/>
            <person name="Vilgalys R."/>
            <person name="Dunand C."/>
            <person name="Henrissat B."/>
            <person name="Grigoriev I.V."/>
            <person name="Hibbett D."/>
            <person name="Nagy L.G."/>
            <person name="Martin F.M."/>
        </authorList>
    </citation>
    <scope>NUCLEOTIDE SEQUENCE</scope>
    <source>
        <strain evidence="2">BED1</strain>
    </source>
</reference>
<gene>
    <name evidence="2" type="ORF">L210DRAFT_3652710</name>
</gene>
<protein>
    <submittedName>
        <fullName evidence="2">Uncharacterized protein</fullName>
    </submittedName>
</protein>
<dbReference type="Proteomes" id="UP001194468">
    <property type="component" value="Unassembled WGS sequence"/>
</dbReference>